<proteinExistence type="predicted"/>
<dbReference type="PANTHER" id="PTHR24198:SF165">
    <property type="entry name" value="ANKYRIN REPEAT-CONTAINING PROTEIN-RELATED"/>
    <property type="match status" value="1"/>
</dbReference>
<dbReference type="PROSITE" id="PS50297">
    <property type="entry name" value="ANK_REP_REGION"/>
    <property type="match status" value="2"/>
</dbReference>
<gene>
    <name evidence="5" type="ORF">BDZ85DRAFT_254882</name>
</gene>
<accession>A0A6A6GPW5</accession>
<dbReference type="InterPro" id="IPR002110">
    <property type="entry name" value="Ankyrin_rpt"/>
</dbReference>
<evidence type="ECO:0000256" key="1">
    <source>
        <dbReference type="ARBA" id="ARBA00022737"/>
    </source>
</evidence>
<protein>
    <submittedName>
        <fullName evidence="5">Ankyrin repeat-containing domain protein</fullName>
    </submittedName>
</protein>
<dbReference type="EMBL" id="ML992501">
    <property type="protein sequence ID" value="KAF2227794.1"/>
    <property type="molecule type" value="Genomic_DNA"/>
</dbReference>
<dbReference type="Pfam" id="PF12796">
    <property type="entry name" value="Ank_2"/>
    <property type="match status" value="2"/>
</dbReference>
<organism evidence="5 6">
    <name type="scientific">Elsinoe ampelina</name>
    <dbReference type="NCBI Taxonomy" id="302913"/>
    <lineage>
        <taxon>Eukaryota</taxon>
        <taxon>Fungi</taxon>
        <taxon>Dikarya</taxon>
        <taxon>Ascomycota</taxon>
        <taxon>Pezizomycotina</taxon>
        <taxon>Dothideomycetes</taxon>
        <taxon>Dothideomycetidae</taxon>
        <taxon>Myriangiales</taxon>
        <taxon>Elsinoaceae</taxon>
        <taxon>Elsinoe</taxon>
    </lineage>
</organism>
<dbReference type="AlphaFoldDB" id="A0A6A6GPW5"/>
<dbReference type="PROSITE" id="PS50088">
    <property type="entry name" value="ANK_REPEAT"/>
    <property type="match status" value="2"/>
</dbReference>
<feature type="compositionally biased region" description="Low complexity" evidence="4">
    <location>
        <begin position="206"/>
        <end position="220"/>
    </location>
</feature>
<evidence type="ECO:0000313" key="6">
    <source>
        <dbReference type="Proteomes" id="UP000799538"/>
    </source>
</evidence>
<dbReference type="InterPro" id="IPR036770">
    <property type="entry name" value="Ankyrin_rpt-contain_sf"/>
</dbReference>
<feature type="region of interest" description="Disordered" evidence="4">
    <location>
        <begin position="206"/>
        <end position="353"/>
    </location>
</feature>
<dbReference type="PANTHER" id="PTHR24198">
    <property type="entry name" value="ANKYRIN REPEAT AND PROTEIN KINASE DOMAIN-CONTAINING PROTEIN"/>
    <property type="match status" value="1"/>
</dbReference>
<dbReference type="PRINTS" id="PR01415">
    <property type="entry name" value="ANKYRIN"/>
</dbReference>
<evidence type="ECO:0000256" key="4">
    <source>
        <dbReference type="SAM" id="MobiDB-lite"/>
    </source>
</evidence>
<sequence>MIEPPVRLRRAIHMNDALLVKRIIEAHEDLLENPDYEDRSNSSLHLAAELGHKDIVEVLLDAGHDREEISQNTNWDTPLMLAADKCHIEVGEILLSRCSRSILWKNKKGLDALSIAASRPDSHLLIAPLLKHPVYPASVSHKDNQGNTPLHHASAAGALKAIRILMEAGADSNAKNNAFWPPLSYSQTVQAEVYFKGIIADFGPGRSSSGAPSIASSNAPTLPPVPNMGSLSSLSGRETPNQSTGSLSRTVTNDADSILTGVSSGPGTFIGRERGDSRESNTSRGEGMSRTEQLKRKGGGVRLVTEDGDRPSTAGETAREWSPAANRRAGTPTTGRPQWTGFEGGRMRASSGD</sequence>
<evidence type="ECO:0000313" key="5">
    <source>
        <dbReference type="EMBL" id="KAF2227794.1"/>
    </source>
</evidence>
<keyword evidence="6" id="KW-1185">Reference proteome</keyword>
<name>A0A6A6GPW5_9PEZI</name>
<evidence type="ECO:0000256" key="3">
    <source>
        <dbReference type="PROSITE-ProRule" id="PRU00023"/>
    </source>
</evidence>
<dbReference type="Proteomes" id="UP000799538">
    <property type="component" value="Unassembled WGS sequence"/>
</dbReference>
<dbReference type="SUPFAM" id="SSF48403">
    <property type="entry name" value="Ankyrin repeat"/>
    <property type="match status" value="1"/>
</dbReference>
<reference evidence="6" key="1">
    <citation type="journal article" date="2020" name="Stud. Mycol.">
        <title>101 Dothideomycetes genomes: A test case for predicting lifestyles and emergence of pathogens.</title>
        <authorList>
            <person name="Haridas S."/>
            <person name="Albert R."/>
            <person name="Binder M."/>
            <person name="Bloem J."/>
            <person name="LaButti K."/>
            <person name="Salamov A."/>
            <person name="Andreopoulos B."/>
            <person name="Baker S."/>
            <person name="Barry K."/>
            <person name="Bills G."/>
            <person name="Bluhm B."/>
            <person name="Cannon C."/>
            <person name="Castanera R."/>
            <person name="Culley D."/>
            <person name="Daum C."/>
            <person name="Ezra D."/>
            <person name="Gonzalez J."/>
            <person name="Henrissat B."/>
            <person name="Kuo A."/>
            <person name="Liang C."/>
            <person name="Lipzen A."/>
            <person name="Lutzoni F."/>
            <person name="Magnuson J."/>
            <person name="Mondo S."/>
            <person name="Nolan M."/>
            <person name="Ohm R."/>
            <person name="Pangilinan J."/>
            <person name="Park H.-J."/>
            <person name="Ramirez L."/>
            <person name="Alfaro M."/>
            <person name="Sun H."/>
            <person name="Tritt A."/>
            <person name="Yoshinaga Y."/>
            <person name="Zwiers L.-H."/>
            <person name="Turgeon B."/>
            <person name="Goodwin S."/>
            <person name="Spatafora J."/>
            <person name="Crous P."/>
            <person name="Grigoriev I."/>
        </authorList>
    </citation>
    <scope>NUCLEOTIDE SEQUENCE [LARGE SCALE GENOMIC DNA]</scope>
    <source>
        <strain evidence="6">CECT 20119</strain>
    </source>
</reference>
<feature type="repeat" description="ANK" evidence="3">
    <location>
        <begin position="39"/>
        <end position="71"/>
    </location>
</feature>
<feature type="compositionally biased region" description="Polar residues" evidence="4">
    <location>
        <begin position="229"/>
        <end position="266"/>
    </location>
</feature>
<feature type="repeat" description="ANK" evidence="3">
    <location>
        <begin position="145"/>
        <end position="177"/>
    </location>
</feature>
<feature type="compositionally biased region" description="Basic and acidic residues" evidence="4">
    <location>
        <begin position="271"/>
        <end position="295"/>
    </location>
</feature>
<keyword evidence="2 3" id="KW-0040">ANK repeat</keyword>
<dbReference type="OrthoDB" id="823504at2759"/>
<keyword evidence="1" id="KW-0677">Repeat</keyword>
<dbReference type="Gene3D" id="1.25.40.20">
    <property type="entry name" value="Ankyrin repeat-containing domain"/>
    <property type="match status" value="1"/>
</dbReference>
<evidence type="ECO:0000256" key="2">
    <source>
        <dbReference type="ARBA" id="ARBA00023043"/>
    </source>
</evidence>
<dbReference type="SMART" id="SM00248">
    <property type="entry name" value="ANK"/>
    <property type="match status" value="3"/>
</dbReference>